<dbReference type="Proteomes" id="UP000030023">
    <property type="component" value="Unassembled WGS sequence"/>
</dbReference>
<dbReference type="PANTHER" id="PTHR10201">
    <property type="entry name" value="MATRIX METALLOPROTEINASE"/>
    <property type="match status" value="1"/>
</dbReference>
<evidence type="ECO:0000256" key="8">
    <source>
        <dbReference type="ARBA" id="ARBA00023049"/>
    </source>
</evidence>
<evidence type="ECO:0000256" key="7">
    <source>
        <dbReference type="ARBA" id="ARBA00022833"/>
    </source>
</evidence>
<keyword evidence="4" id="KW-0479">Metal-binding</keyword>
<dbReference type="Gene3D" id="3.40.390.10">
    <property type="entry name" value="Collagenase (Catalytic Domain)"/>
    <property type="match status" value="1"/>
</dbReference>
<evidence type="ECO:0000313" key="12">
    <source>
        <dbReference type="Proteomes" id="UP000030023"/>
    </source>
</evidence>
<dbReference type="InterPro" id="IPR006026">
    <property type="entry name" value="Peptidase_Metallo"/>
</dbReference>
<keyword evidence="6" id="KW-0378">Hydrolase</keyword>
<gene>
    <name evidence="11" type="ORF">Q757_08360</name>
</gene>
<evidence type="ECO:0000256" key="2">
    <source>
        <dbReference type="ARBA" id="ARBA00010370"/>
    </source>
</evidence>
<organism evidence="11 12">
    <name type="scientific">Oenococcus alcoholitolerans</name>
    <dbReference type="NCBI Taxonomy" id="931074"/>
    <lineage>
        <taxon>Bacteria</taxon>
        <taxon>Bacillati</taxon>
        <taxon>Bacillota</taxon>
        <taxon>Bacilli</taxon>
        <taxon>Lactobacillales</taxon>
        <taxon>Lactobacillaceae</taxon>
        <taxon>Oenococcus</taxon>
    </lineage>
</organism>
<dbReference type="Pfam" id="PF00413">
    <property type="entry name" value="Peptidase_M10"/>
    <property type="match status" value="1"/>
</dbReference>
<dbReference type="SMART" id="SM00235">
    <property type="entry name" value="ZnMc"/>
    <property type="match status" value="1"/>
</dbReference>
<comment type="similarity">
    <text evidence="2">Belongs to the peptidase M10A family.</text>
</comment>
<keyword evidence="8" id="KW-0482">Metalloprotease</keyword>
<dbReference type="InterPro" id="IPR024079">
    <property type="entry name" value="MetalloPept_cat_dom_sf"/>
</dbReference>
<evidence type="ECO:0000256" key="9">
    <source>
        <dbReference type="SAM" id="MobiDB-lite"/>
    </source>
</evidence>
<comment type="cofactor">
    <cofactor evidence="1">
        <name>Zn(2+)</name>
        <dbReference type="ChEBI" id="CHEBI:29105"/>
    </cofactor>
</comment>
<feature type="compositionally biased region" description="Polar residues" evidence="9">
    <location>
        <begin position="47"/>
        <end position="71"/>
    </location>
</feature>
<evidence type="ECO:0000313" key="11">
    <source>
        <dbReference type="EMBL" id="KGO25034.1"/>
    </source>
</evidence>
<evidence type="ECO:0000256" key="6">
    <source>
        <dbReference type="ARBA" id="ARBA00022801"/>
    </source>
</evidence>
<evidence type="ECO:0000256" key="5">
    <source>
        <dbReference type="ARBA" id="ARBA00022729"/>
    </source>
</evidence>
<dbReference type="SUPFAM" id="SSF55486">
    <property type="entry name" value="Metalloproteases ('zincins'), catalytic domain"/>
    <property type="match status" value="1"/>
</dbReference>
<feature type="region of interest" description="Disordered" evidence="9">
    <location>
        <begin position="39"/>
        <end position="71"/>
    </location>
</feature>
<dbReference type="InterPro" id="IPR001818">
    <property type="entry name" value="Pept_M10_metallopeptidase"/>
</dbReference>
<keyword evidence="12" id="KW-1185">Reference proteome</keyword>
<reference evidence="11 12" key="1">
    <citation type="journal article" date="2014" name="Antonie Van Leeuwenhoek">
        <title>Oenococcus alcoholitolerans sp. nov., a lactic acid bacteria isolated from cachaca and ethanol fermentation processes.</title>
        <authorList>
            <person name="Badotti F."/>
            <person name="Moreira A.P."/>
            <person name="Tonon L.A."/>
            <person name="de Lucena B.T."/>
            <person name="Gomes Fde C."/>
            <person name="Kruger R."/>
            <person name="Thompson C.C."/>
            <person name="de Morais M.A.Jr."/>
            <person name="Rosa C.A."/>
            <person name="Thompson F.L."/>
        </authorList>
    </citation>
    <scope>NUCLEOTIDE SEQUENCE [LARGE SCALE GENOMIC DNA]</scope>
    <source>
        <strain evidence="11 12">UFRJ-M7.2.18</strain>
    </source>
</reference>
<name>A0ABR4XPA5_9LACO</name>
<evidence type="ECO:0000256" key="3">
    <source>
        <dbReference type="ARBA" id="ARBA00022670"/>
    </source>
</evidence>
<feature type="non-terminal residue" evidence="11">
    <location>
        <position position="1"/>
    </location>
</feature>
<keyword evidence="3" id="KW-0645">Protease</keyword>
<evidence type="ECO:0000256" key="1">
    <source>
        <dbReference type="ARBA" id="ARBA00001947"/>
    </source>
</evidence>
<dbReference type="EMBL" id="AXCV01000465">
    <property type="protein sequence ID" value="KGO25034.1"/>
    <property type="molecule type" value="Genomic_DNA"/>
</dbReference>
<evidence type="ECO:0000256" key="4">
    <source>
        <dbReference type="ARBA" id="ARBA00022723"/>
    </source>
</evidence>
<feature type="domain" description="Peptidase metallopeptidase" evidence="10">
    <location>
        <begin position="73"/>
        <end position="230"/>
    </location>
</feature>
<keyword evidence="7" id="KW-0862">Zinc</keyword>
<dbReference type="PANTHER" id="PTHR10201:SF291">
    <property type="entry name" value="MATRIX METALLOPROTEINASE 1, ISOFORM C-RELATED"/>
    <property type="match status" value="1"/>
</dbReference>
<proteinExistence type="inferred from homology"/>
<sequence>TSDKFIRQSSQRVVSQLNDSWNRLKMAFGGDGQGIELPKFPTIDDSAASNKGSKGSNSTDDNRISDPNATPTESIVAGVHLDNVYYYHFSQNLPQAARQIFQQAVDQYNSTGIVHLILGTPTGQHNLITFSSYTKNEGSALSQGTIELGRGGPEIIQQYGYQTHSFNHGIASLNLAYRQSLSLPVAVHELGHALGLDHSSDRDSVMFPIDQGKSRLSTGDIDGLKNIYDRT</sequence>
<accession>A0ABR4XPA5</accession>
<protein>
    <recommendedName>
        <fullName evidence="10">Peptidase metallopeptidase domain-containing protein</fullName>
    </recommendedName>
</protein>
<keyword evidence="5" id="KW-0732">Signal</keyword>
<evidence type="ECO:0000259" key="10">
    <source>
        <dbReference type="SMART" id="SM00235"/>
    </source>
</evidence>
<comment type="caution">
    <text evidence="11">The sequence shown here is derived from an EMBL/GenBank/DDBJ whole genome shotgun (WGS) entry which is preliminary data.</text>
</comment>